<keyword evidence="4" id="KW-1185">Reference proteome</keyword>
<feature type="region of interest" description="Disordered" evidence="1">
    <location>
        <begin position="18"/>
        <end position="47"/>
    </location>
</feature>
<dbReference type="EMBL" id="JAKKPZ010000005">
    <property type="protein sequence ID" value="KAI1720646.1"/>
    <property type="molecule type" value="Genomic_DNA"/>
</dbReference>
<evidence type="ECO:0000259" key="2">
    <source>
        <dbReference type="PROSITE" id="PS50826"/>
    </source>
</evidence>
<evidence type="ECO:0000256" key="1">
    <source>
        <dbReference type="SAM" id="MobiDB-lite"/>
    </source>
</evidence>
<dbReference type="Gene3D" id="1.20.58.900">
    <property type="match status" value="1"/>
</dbReference>
<sequence>MTETSSGCPEILFNNKEQIQCPGDLQPSPSATRKVHKPQNHQSDEDSVCADLWGSSSLEDSCSQYDSEKVRELEEEQNRLNESVLSLSTHFAHIQFRIQQISNAPPEKRDEMLKELQEFASKGCIDISQVRQETEQLKSAEHTEDQSVREKKDRVLNLISHLRTQLEDLEQFAYENGHGGIPLVELKQRQKMVFDKLQEKIRLKIELESLPAYEIGKNLDDGLEQILNPIKEKDKLVDQLQTQIIDLERFVSFLQQEINASTNGLPLDEDNPIKAISPDSISAQCTARSLESTYKRAPPQRSSSIMKLFGCRTQREKFERNELKRTPVGNHYGDQRAELELAVDQVHQILQKYQILSVDRSEREALSVEQLNESIFECSEEAIVAVVRKTFCPALKALLEHGLRDTVGTSSSQPVLTATAGSIFGIGCFPNRTAGYGRRMRQEIGKLDGRKIEHIWDIIQLFYECSKVLEMREAAAGRLTQAFKLDSTDGKTTTSKQILLSTIESVTSTHSRLKRSRDCMWKAFVSSALNHNRLPGWIRIIFRWDLIVSKCYHSWSYVCRTGCEDIRPLLERLHDYTFDLPVDLAVRPFEHIKEAF</sequence>
<dbReference type="PANTHER" id="PTHR15591">
    <property type="entry name" value="RUN AND SH3 DOMAIN CONTAINING"/>
    <property type="match status" value="1"/>
</dbReference>
<organism evidence="3 4">
    <name type="scientific">Ditylenchus destructor</name>
    <dbReference type="NCBI Taxonomy" id="166010"/>
    <lineage>
        <taxon>Eukaryota</taxon>
        <taxon>Metazoa</taxon>
        <taxon>Ecdysozoa</taxon>
        <taxon>Nematoda</taxon>
        <taxon>Chromadorea</taxon>
        <taxon>Rhabditida</taxon>
        <taxon>Tylenchina</taxon>
        <taxon>Tylenchomorpha</taxon>
        <taxon>Sphaerularioidea</taxon>
        <taxon>Anguinidae</taxon>
        <taxon>Anguininae</taxon>
        <taxon>Ditylenchus</taxon>
    </lineage>
</organism>
<proteinExistence type="predicted"/>
<comment type="caution">
    <text evidence="3">The sequence shown here is derived from an EMBL/GenBank/DDBJ whole genome shotgun (WGS) entry which is preliminary data.</text>
</comment>
<evidence type="ECO:0000313" key="3">
    <source>
        <dbReference type="EMBL" id="KAI1720646.1"/>
    </source>
</evidence>
<dbReference type="SMART" id="SM00593">
    <property type="entry name" value="RUN"/>
    <property type="match status" value="1"/>
</dbReference>
<dbReference type="PANTHER" id="PTHR15591:SF19">
    <property type="entry name" value="RUN DOMAIN-CONTAINING PROTEIN 1 ISOFORM X1"/>
    <property type="match status" value="1"/>
</dbReference>
<dbReference type="Pfam" id="PF02759">
    <property type="entry name" value="RUN"/>
    <property type="match status" value="1"/>
</dbReference>
<dbReference type="InterPro" id="IPR037213">
    <property type="entry name" value="Run_dom_sf"/>
</dbReference>
<dbReference type="AlphaFoldDB" id="A0AAD4NDQ4"/>
<gene>
    <name evidence="3" type="ORF">DdX_04888</name>
</gene>
<accession>A0AAD4NDQ4</accession>
<dbReference type="PROSITE" id="PS50826">
    <property type="entry name" value="RUN"/>
    <property type="match status" value="1"/>
</dbReference>
<evidence type="ECO:0000313" key="4">
    <source>
        <dbReference type="Proteomes" id="UP001201812"/>
    </source>
</evidence>
<dbReference type="Proteomes" id="UP001201812">
    <property type="component" value="Unassembled WGS sequence"/>
</dbReference>
<dbReference type="SUPFAM" id="SSF140741">
    <property type="entry name" value="RUN domain-like"/>
    <property type="match status" value="1"/>
</dbReference>
<dbReference type="InterPro" id="IPR047343">
    <property type="entry name" value="RUSC1_2"/>
</dbReference>
<reference evidence="3" key="1">
    <citation type="submission" date="2022-01" db="EMBL/GenBank/DDBJ databases">
        <title>Genome Sequence Resource for Two Populations of Ditylenchus destructor, the Migratory Endoparasitic Phytonematode.</title>
        <authorList>
            <person name="Zhang H."/>
            <person name="Lin R."/>
            <person name="Xie B."/>
        </authorList>
    </citation>
    <scope>NUCLEOTIDE SEQUENCE</scope>
    <source>
        <strain evidence="3">BazhouSP</strain>
    </source>
</reference>
<dbReference type="InterPro" id="IPR058732">
    <property type="entry name" value="RUNDC1_M"/>
</dbReference>
<feature type="domain" description="RUN" evidence="2">
    <location>
        <begin position="382"/>
        <end position="585"/>
    </location>
</feature>
<dbReference type="InterPro" id="IPR004012">
    <property type="entry name" value="Run_dom"/>
</dbReference>
<dbReference type="Pfam" id="PF26030">
    <property type="entry name" value="RUNDC1"/>
    <property type="match status" value="1"/>
</dbReference>
<name>A0AAD4NDQ4_9BILA</name>
<protein>
    <submittedName>
        <fullName evidence="3">RUN domain-containing protein</fullName>
    </submittedName>
</protein>